<proteinExistence type="predicted"/>
<keyword evidence="3" id="KW-1185">Reference proteome</keyword>
<reference evidence="3" key="1">
    <citation type="journal article" date="2019" name="Int. J. Syst. Evol. Microbiol.">
        <title>The Global Catalogue of Microorganisms (GCM) 10K type strain sequencing project: providing services to taxonomists for standard genome sequencing and annotation.</title>
        <authorList>
            <consortium name="The Broad Institute Genomics Platform"/>
            <consortium name="The Broad Institute Genome Sequencing Center for Infectious Disease"/>
            <person name="Wu L."/>
            <person name="Ma J."/>
        </authorList>
    </citation>
    <scope>NUCLEOTIDE SEQUENCE [LARGE SCALE GENOMIC DNA]</scope>
    <source>
        <strain evidence="3">NBRC 112416</strain>
    </source>
</reference>
<gene>
    <name evidence="2" type="ORF">GCM10010862_52390</name>
</gene>
<evidence type="ECO:0000313" key="2">
    <source>
        <dbReference type="EMBL" id="GLQ57980.1"/>
    </source>
</evidence>
<comment type="caution">
    <text evidence="2">The sequence shown here is derived from an EMBL/GenBank/DDBJ whole genome shotgun (WGS) entry which is preliminary data.</text>
</comment>
<dbReference type="RefSeq" id="WP_284343377.1">
    <property type="nucleotide sequence ID" value="NZ_BSNS01000028.1"/>
</dbReference>
<name>A0ABQ5WCX7_9HYPH</name>
<dbReference type="EMBL" id="BSNS01000028">
    <property type="protein sequence ID" value="GLQ57980.1"/>
    <property type="molecule type" value="Genomic_DNA"/>
</dbReference>
<accession>A0ABQ5WCX7</accession>
<evidence type="ECO:0000256" key="1">
    <source>
        <dbReference type="SAM" id="SignalP"/>
    </source>
</evidence>
<organism evidence="2 3">
    <name type="scientific">Devosia nitrariae</name>
    <dbReference type="NCBI Taxonomy" id="2071872"/>
    <lineage>
        <taxon>Bacteria</taxon>
        <taxon>Pseudomonadati</taxon>
        <taxon>Pseudomonadota</taxon>
        <taxon>Alphaproteobacteria</taxon>
        <taxon>Hyphomicrobiales</taxon>
        <taxon>Devosiaceae</taxon>
        <taxon>Devosia</taxon>
    </lineage>
</organism>
<evidence type="ECO:0008006" key="4">
    <source>
        <dbReference type="Google" id="ProtNLM"/>
    </source>
</evidence>
<feature type="signal peptide" evidence="1">
    <location>
        <begin position="1"/>
        <end position="19"/>
    </location>
</feature>
<sequence>MRFAAVILALLLGVTPSLAHHKPGHHIPPGHMKRLYQPDLLVPGEIEFVCVVTTAVAGDPYAPIIRTAWLPRSDAERLADFGDSFIIYHPAVNHQQGCLAFG</sequence>
<evidence type="ECO:0000313" key="3">
    <source>
        <dbReference type="Proteomes" id="UP001156691"/>
    </source>
</evidence>
<protein>
    <recommendedName>
        <fullName evidence="4">Ig-like domain-containing protein</fullName>
    </recommendedName>
</protein>
<keyword evidence="1" id="KW-0732">Signal</keyword>
<dbReference type="Proteomes" id="UP001156691">
    <property type="component" value="Unassembled WGS sequence"/>
</dbReference>
<feature type="chain" id="PRO_5047243915" description="Ig-like domain-containing protein" evidence="1">
    <location>
        <begin position="20"/>
        <end position="102"/>
    </location>
</feature>